<organism evidence="1 2">
    <name type="scientific">Arctia plantaginis</name>
    <name type="common">Wood tiger moth</name>
    <name type="synonym">Phalaena plantaginis</name>
    <dbReference type="NCBI Taxonomy" id="874455"/>
    <lineage>
        <taxon>Eukaryota</taxon>
        <taxon>Metazoa</taxon>
        <taxon>Ecdysozoa</taxon>
        <taxon>Arthropoda</taxon>
        <taxon>Hexapoda</taxon>
        <taxon>Insecta</taxon>
        <taxon>Pterygota</taxon>
        <taxon>Neoptera</taxon>
        <taxon>Endopterygota</taxon>
        <taxon>Lepidoptera</taxon>
        <taxon>Glossata</taxon>
        <taxon>Ditrysia</taxon>
        <taxon>Noctuoidea</taxon>
        <taxon>Erebidae</taxon>
        <taxon>Arctiinae</taxon>
        <taxon>Arctia</taxon>
    </lineage>
</organism>
<evidence type="ECO:0000313" key="2">
    <source>
        <dbReference type="Proteomes" id="UP000494256"/>
    </source>
</evidence>
<dbReference type="EMBL" id="CADEBD010000353">
    <property type="protein sequence ID" value="CAB3251000.1"/>
    <property type="molecule type" value="Genomic_DNA"/>
</dbReference>
<dbReference type="OrthoDB" id="424543at2759"/>
<dbReference type="Proteomes" id="UP000494256">
    <property type="component" value="Unassembled WGS sequence"/>
</dbReference>
<dbReference type="AlphaFoldDB" id="A0A8S1AUE7"/>
<proteinExistence type="predicted"/>
<evidence type="ECO:0000313" key="1">
    <source>
        <dbReference type="EMBL" id="CAB3251000.1"/>
    </source>
</evidence>
<protein>
    <submittedName>
        <fullName evidence="1">Uncharacterized protein</fullName>
    </submittedName>
</protein>
<gene>
    <name evidence="1" type="ORF">APLA_LOCUS13442</name>
</gene>
<name>A0A8S1AUE7_ARCPL</name>
<comment type="caution">
    <text evidence="1">The sequence shown here is derived from an EMBL/GenBank/DDBJ whole genome shotgun (WGS) entry which is preliminary data.</text>
</comment>
<reference evidence="1 2" key="1">
    <citation type="submission" date="2020-04" db="EMBL/GenBank/DDBJ databases">
        <authorList>
            <person name="Wallbank WR R."/>
            <person name="Pardo Diaz C."/>
            <person name="Kozak K."/>
            <person name="Martin S."/>
            <person name="Jiggins C."/>
            <person name="Moest M."/>
            <person name="Warren A I."/>
            <person name="Byers J.R.P. K."/>
            <person name="Montejo-Kovacevich G."/>
            <person name="Yen C E."/>
        </authorList>
    </citation>
    <scope>NUCLEOTIDE SEQUENCE [LARGE SCALE GENOMIC DNA]</scope>
</reference>
<sequence length="190" mass="22389">MKEKQKLDETETEVLMKAVKMILNLRKERAEIINRRKMHHVKLIERSSKCTKDLNPLATAMCLLNKKYPIVVDEQKAMKYGMPTDIFPPKTSNTRRDSHRDGKILAKLSSIDWWISHSPVPNNEAIKVIELLLRQQIEEVKAYYSVRWARTTIKWGPPVIQHQIVRTKNPIIDIPPHLRTLLLKRFYFLI</sequence>
<accession>A0A8S1AUE7</accession>